<protein>
    <recommendedName>
        <fullName evidence="2">mitogen-activated protein kinase kinase kinase</fullName>
        <ecNumber evidence="2">2.7.11.25</ecNumber>
    </recommendedName>
</protein>
<feature type="compositionally biased region" description="Basic and acidic residues" evidence="10">
    <location>
        <begin position="135"/>
        <end position="146"/>
    </location>
</feature>
<evidence type="ECO:0000256" key="7">
    <source>
        <dbReference type="ARBA" id="ARBA00047559"/>
    </source>
</evidence>
<keyword evidence="4 9" id="KW-0547">Nucleotide-binding</keyword>
<dbReference type="InterPro" id="IPR017441">
    <property type="entry name" value="Protein_kinase_ATP_BS"/>
</dbReference>
<evidence type="ECO:0000256" key="9">
    <source>
        <dbReference type="PROSITE-ProRule" id="PRU10141"/>
    </source>
</evidence>
<name>A0AAP0R6R0_LIQFO</name>
<reference evidence="12 13" key="1">
    <citation type="journal article" date="2024" name="Plant J.">
        <title>Genome sequences and population genomics reveal climatic adaptation and genomic divergence between two closely related sweetgum species.</title>
        <authorList>
            <person name="Xu W.Q."/>
            <person name="Ren C.Q."/>
            <person name="Zhang X.Y."/>
            <person name="Comes H.P."/>
            <person name="Liu X.H."/>
            <person name="Li Y.G."/>
            <person name="Kettle C.J."/>
            <person name="Jalonen R."/>
            <person name="Gaisberger H."/>
            <person name="Ma Y.Z."/>
            <person name="Qiu Y.X."/>
        </authorList>
    </citation>
    <scope>NUCLEOTIDE SEQUENCE [LARGE SCALE GENOMIC DNA]</scope>
    <source>
        <strain evidence="12">Hangzhou</strain>
    </source>
</reference>
<dbReference type="PROSITE" id="PS00107">
    <property type="entry name" value="PROTEIN_KINASE_ATP"/>
    <property type="match status" value="1"/>
</dbReference>
<evidence type="ECO:0000313" key="13">
    <source>
        <dbReference type="Proteomes" id="UP001415857"/>
    </source>
</evidence>
<keyword evidence="5" id="KW-0418">Kinase</keyword>
<comment type="catalytic activity">
    <reaction evidence="7">
        <text>L-threonyl-[protein] + ATP = O-phospho-L-threonyl-[protein] + ADP + H(+)</text>
        <dbReference type="Rhea" id="RHEA:46608"/>
        <dbReference type="Rhea" id="RHEA-COMP:11060"/>
        <dbReference type="Rhea" id="RHEA-COMP:11605"/>
        <dbReference type="ChEBI" id="CHEBI:15378"/>
        <dbReference type="ChEBI" id="CHEBI:30013"/>
        <dbReference type="ChEBI" id="CHEBI:30616"/>
        <dbReference type="ChEBI" id="CHEBI:61977"/>
        <dbReference type="ChEBI" id="CHEBI:456216"/>
        <dbReference type="EC" id="2.7.11.25"/>
    </reaction>
</comment>
<feature type="region of interest" description="Disordered" evidence="10">
    <location>
        <begin position="199"/>
        <end position="220"/>
    </location>
</feature>
<feature type="domain" description="Protein kinase" evidence="11">
    <location>
        <begin position="343"/>
        <end position="604"/>
    </location>
</feature>
<dbReference type="EMBL" id="JBBPBK010000014">
    <property type="protein sequence ID" value="KAK9271230.1"/>
    <property type="molecule type" value="Genomic_DNA"/>
</dbReference>
<feature type="compositionally biased region" description="Polar residues" evidence="10">
    <location>
        <begin position="243"/>
        <end position="275"/>
    </location>
</feature>
<dbReference type="InterPro" id="IPR050538">
    <property type="entry name" value="MAP_kinase_kinase_kinase"/>
</dbReference>
<dbReference type="GO" id="GO:0004709">
    <property type="term" value="F:MAP kinase kinase kinase activity"/>
    <property type="evidence" value="ECO:0007669"/>
    <property type="project" value="UniProtKB-EC"/>
</dbReference>
<evidence type="ECO:0000256" key="8">
    <source>
        <dbReference type="ARBA" id="ARBA00048329"/>
    </source>
</evidence>
<dbReference type="AlphaFoldDB" id="A0AAP0R6R0"/>
<dbReference type="GO" id="GO:0005524">
    <property type="term" value="F:ATP binding"/>
    <property type="evidence" value="ECO:0007669"/>
    <property type="project" value="UniProtKB-UniRule"/>
</dbReference>
<keyword evidence="6 9" id="KW-0067">ATP-binding</keyword>
<dbReference type="Gene3D" id="1.10.510.10">
    <property type="entry name" value="Transferase(Phosphotransferase) domain 1"/>
    <property type="match status" value="1"/>
</dbReference>
<evidence type="ECO:0000256" key="4">
    <source>
        <dbReference type="ARBA" id="ARBA00022741"/>
    </source>
</evidence>
<dbReference type="PANTHER" id="PTHR48016">
    <property type="entry name" value="MAP KINASE KINASE KINASE SSK2-RELATED-RELATED"/>
    <property type="match status" value="1"/>
</dbReference>
<keyword evidence="13" id="KW-1185">Reference proteome</keyword>
<evidence type="ECO:0000256" key="10">
    <source>
        <dbReference type="SAM" id="MobiDB-lite"/>
    </source>
</evidence>
<keyword evidence="3" id="KW-0808">Transferase</keyword>
<feature type="compositionally biased region" description="Low complexity" evidence="10">
    <location>
        <begin position="199"/>
        <end position="215"/>
    </location>
</feature>
<dbReference type="Pfam" id="PF00069">
    <property type="entry name" value="Pkinase"/>
    <property type="match status" value="1"/>
</dbReference>
<feature type="compositionally biased region" description="Polar residues" evidence="10">
    <location>
        <begin position="154"/>
        <end position="170"/>
    </location>
</feature>
<comment type="similarity">
    <text evidence="1">Belongs to the protein kinase superfamily. STE Ser/Thr protein kinase family. MAP kinase kinase kinase subfamily.</text>
</comment>
<evidence type="ECO:0000256" key="2">
    <source>
        <dbReference type="ARBA" id="ARBA00012406"/>
    </source>
</evidence>
<feature type="region of interest" description="Disordered" evidence="10">
    <location>
        <begin position="242"/>
        <end position="286"/>
    </location>
</feature>
<proteinExistence type="inferred from homology"/>
<evidence type="ECO:0000256" key="6">
    <source>
        <dbReference type="ARBA" id="ARBA00022840"/>
    </source>
</evidence>
<dbReference type="Proteomes" id="UP001415857">
    <property type="component" value="Unassembled WGS sequence"/>
</dbReference>
<comment type="caution">
    <text evidence="12">The sequence shown here is derived from an EMBL/GenBank/DDBJ whole genome shotgun (WGS) entry which is preliminary data.</text>
</comment>
<dbReference type="SMART" id="SM00220">
    <property type="entry name" value="S_TKc"/>
    <property type="match status" value="1"/>
</dbReference>
<dbReference type="InterPro" id="IPR011009">
    <property type="entry name" value="Kinase-like_dom_sf"/>
</dbReference>
<dbReference type="SUPFAM" id="SSF56112">
    <property type="entry name" value="Protein kinase-like (PK-like)"/>
    <property type="match status" value="1"/>
</dbReference>
<dbReference type="InterPro" id="IPR000719">
    <property type="entry name" value="Prot_kinase_dom"/>
</dbReference>
<dbReference type="PROSITE" id="PS50011">
    <property type="entry name" value="PROTEIN_KINASE_DOM"/>
    <property type="match status" value="1"/>
</dbReference>
<accession>A0AAP0R6R0</accession>
<evidence type="ECO:0000256" key="1">
    <source>
        <dbReference type="ARBA" id="ARBA00006529"/>
    </source>
</evidence>
<comment type="catalytic activity">
    <reaction evidence="8">
        <text>L-seryl-[protein] + ATP = O-phospho-L-seryl-[protein] + ADP + H(+)</text>
        <dbReference type="Rhea" id="RHEA:17989"/>
        <dbReference type="Rhea" id="RHEA-COMP:9863"/>
        <dbReference type="Rhea" id="RHEA-COMP:11604"/>
        <dbReference type="ChEBI" id="CHEBI:15378"/>
        <dbReference type="ChEBI" id="CHEBI:29999"/>
        <dbReference type="ChEBI" id="CHEBI:30616"/>
        <dbReference type="ChEBI" id="CHEBI:83421"/>
        <dbReference type="ChEBI" id="CHEBI:456216"/>
        <dbReference type="EC" id="2.7.11.25"/>
    </reaction>
</comment>
<feature type="region of interest" description="Disordered" evidence="10">
    <location>
        <begin position="1"/>
        <end position="25"/>
    </location>
</feature>
<evidence type="ECO:0000259" key="11">
    <source>
        <dbReference type="PROSITE" id="PS50011"/>
    </source>
</evidence>
<evidence type="ECO:0000313" key="12">
    <source>
        <dbReference type="EMBL" id="KAK9271230.1"/>
    </source>
</evidence>
<feature type="binding site" evidence="9">
    <location>
        <position position="372"/>
    </location>
    <ligand>
        <name>ATP</name>
        <dbReference type="ChEBI" id="CHEBI:30616"/>
    </ligand>
</feature>
<dbReference type="GO" id="GO:0005737">
    <property type="term" value="C:cytoplasm"/>
    <property type="evidence" value="ECO:0007669"/>
    <property type="project" value="TreeGrafter"/>
</dbReference>
<dbReference type="PANTHER" id="PTHR48016:SF12">
    <property type="entry name" value="PROTEIN KINASE DOMAIN-CONTAINING PROTEIN"/>
    <property type="match status" value="1"/>
</dbReference>
<organism evidence="12 13">
    <name type="scientific">Liquidambar formosana</name>
    <name type="common">Formosan gum</name>
    <dbReference type="NCBI Taxonomy" id="63359"/>
    <lineage>
        <taxon>Eukaryota</taxon>
        <taxon>Viridiplantae</taxon>
        <taxon>Streptophyta</taxon>
        <taxon>Embryophyta</taxon>
        <taxon>Tracheophyta</taxon>
        <taxon>Spermatophyta</taxon>
        <taxon>Magnoliopsida</taxon>
        <taxon>eudicotyledons</taxon>
        <taxon>Gunneridae</taxon>
        <taxon>Pentapetalae</taxon>
        <taxon>Saxifragales</taxon>
        <taxon>Altingiaceae</taxon>
        <taxon>Liquidambar</taxon>
    </lineage>
</organism>
<gene>
    <name evidence="12" type="ORF">L1049_026820</name>
</gene>
<evidence type="ECO:0000256" key="3">
    <source>
        <dbReference type="ARBA" id="ARBA00022679"/>
    </source>
</evidence>
<dbReference type="EC" id="2.7.11.25" evidence="2"/>
<dbReference type="FunFam" id="1.10.510.10:FF:000357">
    <property type="entry name" value="Mitogen-activated protein kinase kinase kinase 5"/>
    <property type="match status" value="1"/>
</dbReference>
<sequence>MHSFQRKAPSSSPSSPSPSPYDCSHRKHDIFGFNLIGNRRGLQSQRRKLTRQRKLRHVEDQELGLEVIDRARSLPVSPDSILGEQPPGGVDHWSSFAVPQPLPLPELSTIIRRREGKSGLNTRQGGVRSPGEGGSRGEADGERAGERPLLSSGVGKTNTGHVATQSVKSSTEPHRGLSQDFNFRNVNHNLMLNIPINRSAPSSGFSSPTPSPRRSSIGDFFPSSYVNPHEFQVRSVLEVPTSERLSGCSSQVPPVKTVGSTDHSPLHSPTTQSPRLNPKSPRGTTCTLHNKLQPESSMPWPESNSHTNVHPLPLPPGALAPSQSANIHHASEKPNVSSMNGQWQKGKLLGRGTFGSVYVATNCENGSLCAMKEVDIIPDDPKSAECIKQLEQEIKVLQQLKHRNIVQYLGSEIIDDHFYIYLEYVHPGSINKYVREHFGAMTESVVRNFTRHIVSGLAYLHSKKTIHRDIKGANLLVDAHGVVKLADFGMAKLLTGQASELSLKGSPYWMAPEVMQAAMQKDANPDHAFAVDIWSLGCTIIEMLNGQPPWSELEGPAAMFKVLNKTPPIPDSLSSEGKDFLHHCFRRNPAERPSAVMLLKHPFLQNSREQNISLSLQAFSGMKLMDRSQSPKDSYEHKSDLRPFSPVTGIRNGNLPWKCHTFQQCYAETPTLQQPLITPGVQCSKSSLIHSLHG</sequence>
<evidence type="ECO:0000256" key="5">
    <source>
        <dbReference type="ARBA" id="ARBA00022777"/>
    </source>
</evidence>
<feature type="region of interest" description="Disordered" evidence="10">
    <location>
        <begin position="114"/>
        <end position="180"/>
    </location>
</feature>